<name>A0AA35X606_GEOBA</name>
<organism evidence="5 6">
    <name type="scientific">Geodia barretti</name>
    <name type="common">Barrett's horny sponge</name>
    <dbReference type="NCBI Taxonomy" id="519541"/>
    <lineage>
        <taxon>Eukaryota</taxon>
        <taxon>Metazoa</taxon>
        <taxon>Porifera</taxon>
        <taxon>Demospongiae</taxon>
        <taxon>Heteroscleromorpha</taxon>
        <taxon>Tetractinellida</taxon>
        <taxon>Astrophorina</taxon>
        <taxon>Geodiidae</taxon>
        <taxon>Geodia</taxon>
    </lineage>
</organism>
<feature type="region of interest" description="Disordered" evidence="3">
    <location>
        <begin position="254"/>
        <end position="273"/>
    </location>
</feature>
<keyword evidence="2" id="KW-1015">Disulfide bond</keyword>
<evidence type="ECO:0000313" key="5">
    <source>
        <dbReference type="EMBL" id="CAI8045519.1"/>
    </source>
</evidence>
<dbReference type="Pfam" id="PF13927">
    <property type="entry name" value="Ig_3"/>
    <property type="match status" value="2"/>
</dbReference>
<evidence type="ECO:0000256" key="3">
    <source>
        <dbReference type="SAM" id="MobiDB-lite"/>
    </source>
</evidence>
<evidence type="ECO:0000259" key="4">
    <source>
        <dbReference type="PROSITE" id="PS50835"/>
    </source>
</evidence>
<protein>
    <submittedName>
        <fullName evidence="5">Protein sax-3</fullName>
    </submittedName>
</protein>
<gene>
    <name evidence="5" type="ORF">GBAR_LOCUS25180</name>
</gene>
<feature type="compositionally biased region" description="Gly residues" evidence="3">
    <location>
        <begin position="254"/>
        <end position="266"/>
    </location>
</feature>
<comment type="caution">
    <text evidence="5">The sequence shown here is derived from an EMBL/GenBank/DDBJ whole genome shotgun (WGS) entry which is preliminary data.</text>
</comment>
<dbReference type="InterPro" id="IPR003598">
    <property type="entry name" value="Ig_sub2"/>
</dbReference>
<dbReference type="GO" id="GO:0005886">
    <property type="term" value="C:plasma membrane"/>
    <property type="evidence" value="ECO:0007669"/>
    <property type="project" value="TreeGrafter"/>
</dbReference>
<keyword evidence="6" id="KW-1185">Reference proteome</keyword>
<dbReference type="PANTHER" id="PTHR45080:SF8">
    <property type="entry name" value="IG-LIKE DOMAIN-CONTAINING PROTEIN"/>
    <property type="match status" value="1"/>
</dbReference>
<dbReference type="GO" id="GO:0007156">
    <property type="term" value="P:homophilic cell adhesion via plasma membrane adhesion molecules"/>
    <property type="evidence" value="ECO:0007669"/>
    <property type="project" value="TreeGrafter"/>
</dbReference>
<accession>A0AA35X606</accession>
<feature type="domain" description="Ig-like" evidence="4">
    <location>
        <begin position="197"/>
        <end position="234"/>
    </location>
</feature>
<dbReference type="SUPFAM" id="SSF48726">
    <property type="entry name" value="Immunoglobulin"/>
    <property type="match status" value="3"/>
</dbReference>
<dbReference type="SMART" id="SM00409">
    <property type="entry name" value="IG"/>
    <property type="match status" value="3"/>
</dbReference>
<evidence type="ECO:0000256" key="1">
    <source>
        <dbReference type="ARBA" id="ARBA00022729"/>
    </source>
</evidence>
<evidence type="ECO:0000313" key="6">
    <source>
        <dbReference type="Proteomes" id="UP001174909"/>
    </source>
</evidence>
<dbReference type="Proteomes" id="UP001174909">
    <property type="component" value="Unassembled WGS sequence"/>
</dbReference>
<keyword evidence="1" id="KW-0732">Signal</keyword>
<dbReference type="InterPro" id="IPR007110">
    <property type="entry name" value="Ig-like_dom"/>
</dbReference>
<dbReference type="Pfam" id="PF07679">
    <property type="entry name" value="I-set"/>
    <property type="match status" value="1"/>
</dbReference>
<dbReference type="PANTHER" id="PTHR45080">
    <property type="entry name" value="CONTACTIN 5"/>
    <property type="match status" value="1"/>
</dbReference>
<dbReference type="PROSITE" id="PS50835">
    <property type="entry name" value="IG_LIKE"/>
    <property type="match status" value="3"/>
</dbReference>
<feature type="domain" description="Ig-like" evidence="4">
    <location>
        <begin position="1"/>
        <end position="82"/>
    </location>
</feature>
<dbReference type="InterPro" id="IPR013098">
    <property type="entry name" value="Ig_I-set"/>
</dbReference>
<dbReference type="Gene3D" id="2.60.40.10">
    <property type="entry name" value="Immunoglobulins"/>
    <property type="match status" value="3"/>
</dbReference>
<dbReference type="InterPro" id="IPR036179">
    <property type="entry name" value="Ig-like_dom_sf"/>
</dbReference>
<evidence type="ECO:0000256" key="2">
    <source>
        <dbReference type="ARBA" id="ARBA00023157"/>
    </source>
</evidence>
<sequence>MSWPRPVQASASTARSLTSSPSAASLSWLRDGAVLASDSRHTYHSNGSLQISPVAAEDEADYTCRVTDTTTLEIAERSASLTLAFIVDSFLLSPDPTTVDEGDSLLLFCIHGGSLPAAAISWTVDGNPVEPSDRVSVNSLVLSGTDPPQTSSSLFVSSTEPADEGSYACQARNELLPATVITSSGANVNVIGMPRPPTITEHPSDVTVIPGGVASFSCSASGQPPPTITWYHSGVQLVPGGDVTVTVQWREVHSGGGWSGGGGGGAVPLSGTE</sequence>
<dbReference type="InterPro" id="IPR050958">
    <property type="entry name" value="Cell_Adh-Cytoskel_Orgn"/>
</dbReference>
<dbReference type="SMART" id="SM00408">
    <property type="entry name" value="IGc2"/>
    <property type="match status" value="3"/>
</dbReference>
<dbReference type="EMBL" id="CASHTH010003477">
    <property type="protein sequence ID" value="CAI8045519.1"/>
    <property type="molecule type" value="Genomic_DNA"/>
</dbReference>
<dbReference type="InterPro" id="IPR003599">
    <property type="entry name" value="Ig_sub"/>
</dbReference>
<dbReference type="CDD" id="cd00096">
    <property type="entry name" value="Ig"/>
    <property type="match status" value="1"/>
</dbReference>
<reference evidence="5" key="1">
    <citation type="submission" date="2023-03" db="EMBL/GenBank/DDBJ databases">
        <authorList>
            <person name="Steffen K."/>
            <person name="Cardenas P."/>
        </authorList>
    </citation>
    <scope>NUCLEOTIDE SEQUENCE</scope>
</reference>
<dbReference type="InterPro" id="IPR013783">
    <property type="entry name" value="Ig-like_fold"/>
</dbReference>
<dbReference type="AlphaFoldDB" id="A0AA35X606"/>
<feature type="domain" description="Ig-like" evidence="4">
    <location>
        <begin position="88"/>
        <end position="189"/>
    </location>
</feature>
<proteinExistence type="predicted"/>